<feature type="non-terminal residue" evidence="1">
    <location>
        <position position="1"/>
    </location>
</feature>
<accession>A0A4Y7LI81</accession>
<reference evidence="1 2" key="1">
    <citation type="journal article" date="2018" name="Science">
        <title>The opium poppy genome and morphinan production.</title>
        <authorList>
            <person name="Guo L."/>
            <person name="Winzer T."/>
            <person name="Yang X."/>
            <person name="Li Y."/>
            <person name="Ning Z."/>
            <person name="He Z."/>
            <person name="Teodor R."/>
            <person name="Lu Y."/>
            <person name="Bowser T.A."/>
            <person name="Graham I.A."/>
            <person name="Ye K."/>
        </authorList>
    </citation>
    <scope>NUCLEOTIDE SEQUENCE [LARGE SCALE GENOMIC DNA]</scope>
    <source>
        <strain evidence="2">cv. HN1</strain>
        <tissue evidence="1">Leaves</tissue>
    </source>
</reference>
<gene>
    <name evidence="1" type="ORF">C5167_047730</name>
</gene>
<name>A0A4Y7LI81_PAPSO</name>
<sequence>KPQPVVNLLLNLQNLQREEISSRHCRERERERERLCPKGFSFLLLQLRISVLWKAHEWRGERLEIRVSIPRF</sequence>
<dbReference type="EMBL" id="CM010725">
    <property type="protein sequence ID" value="RZC84946.1"/>
    <property type="molecule type" value="Genomic_DNA"/>
</dbReference>
<dbReference type="Gramene" id="RZC84946">
    <property type="protein sequence ID" value="RZC84946"/>
    <property type="gene ID" value="C5167_047730"/>
</dbReference>
<dbReference type="AlphaFoldDB" id="A0A4Y7LI81"/>
<evidence type="ECO:0000313" key="2">
    <source>
        <dbReference type="Proteomes" id="UP000316621"/>
    </source>
</evidence>
<proteinExistence type="predicted"/>
<keyword evidence="2" id="KW-1185">Reference proteome</keyword>
<organism evidence="1 2">
    <name type="scientific">Papaver somniferum</name>
    <name type="common">Opium poppy</name>
    <dbReference type="NCBI Taxonomy" id="3469"/>
    <lineage>
        <taxon>Eukaryota</taxon>
        <taxon>Viridiplantae</taxon>
        <taxon>Streptophyta</taxon>
        <taxon>Embryophyta</taxon>
        <taxon>Tracheophyta</taxon>
        <taxon>Spermatophyta</taxon>
        <taxon>Magnoliopsida</taxon>
        <taxon>Ranunculales</taxon>
        <taxon>Papaveraceae</taxon>
        <taxon>Papaveroideae</taxon>
        <taxon>Papaver</taxon>
    </lineage>
</organism>
<protein>
    <submittedName>
        <fullName evidence="1">Uncharacterized protein</fullName>
    </submittedName>
</protein>
<dbReference type="Proteomes" id="UP000316621">
    <property type="component" value="Chromosome 11"/>
</dbReference>
<evidence type="ECO:0000313" key="1">
    <source>
        <dbReference type="EMBL" id="RZC84946.1"/>
    </source>
</evidence>